<gene>
    <name evidence="1" type="ORF">GMBLW1_39870</name>
</gene>
<proteinExistence type="predicted"/>
<sequence length="102" mass="11699">MSAEPQSISINLGWSTHGGWLLGRFLGHKLDRRASADRLFWVMIDDVISCRIQSDTLSTEQMPLSKLPVEFHTEVKRLIGRSLELARWCVECETLQYITPPE</sequence>
<reference evidence="1" key="1">
    <citation type="submission" date="2019-04" db="EMBL/GenBank/DDBJ databases">
        <authorList>
            <consortium name="Science for Life Laboratories"/>
        </authorList>
    </citation>
    <scope>NUCLEOTIDE SEQUENCE</scope>
    <source>
        <strain evidence="1">MBLW1</strain>
    </source>
</reference>
<dbReference type="AlphaFoldDB" id="A0A6C2YUN5"/>
<dbReference type="InParanoid" id="A0A6C2YUN5"/>
<dbReference type="EMBL" id="LR586016">
    <property type="protein sequence ID" value="VIP05206.1"/>
    <property type="molecule type" value="Genomic_DNA"/>
</dbReference>
<dbReference type="EMBL" id="LR593887">
    <property type="protein sequence ID" value="VTS07768.1"/>
    <property type="molecule type" value="Genomic_DNA"/>
</dbReference>
<name>A0A6C2YUN5_9BACT</name>
<dbReference type="Proteomes" id="UP000464378">
    <property type="component" value="Chromosome"/>
</dbReference>
<evidence type="ECO:0000313" key="1">
    <source>
        <dbReference type="EMBL" id="VIP05206.1"/>
    </source>
</evidence>
<dbReference type="KEGG" id="tim:GMBLW1_39870"/>
<evidence type="ECO:0000313" key="2">
    <source>
        <dbReference type="Proteomes" id="UP000464378"/>
    </source>
</evidence>
<keyword evidence="2" id="KW-1185">Reference proteome</keyword>
<accession>A0A6C2YUN5</accession>
<protein>
    <submittedName>
        <fullName evidence="1">Uncharacterized protein</fullName>
    </submittedName>
</protein>
<organism evidence="1">
    <name type="scientific">Tuwongella immobilis</name>
    <dbReference type="NCBI Taxonomy" id="692036"/>
    <lineage>
        <taxon>Bacteria</taxon>
        <taxon>Pseudomonadati</taxon>
        <taxon>Planctomycetota</taxon>
        <taxon>Planctomycetia</taxon>
        <taxon>Gemmatales</taxon>
        <taxon>Gemmataceae</taxon>
        <taxon>Tuwongella</taxon>
    </lineage>
</organism>